<evidence type="ECO:0000256" key="2">
    <source>
        <dbReference type="ARBA" id="ARBA00008712"/>
    </source>
</evidence>
<evidence type="ECO:0000313" key="6">
    <source>
        <dbReference type="Proteomes" id="UP001283361"/>
    </source>
</evidence>
<comment type="subcellular location">
    <subcellularLocation>
        <location evidence="1">Secreted</location>
    </subcellularLocation>
</comment>
<evidence type="ECO:0000256" key="1">
    <source>
        <dbReference type="ARBA" id="ARBA00004613"/>
    </source>
</evidence>
<dbReference type="GO" id="GO:0005615">
    <property type="term" value="C:extracellular space"/>
    <property type="evidence" value="ECO:0007669"/>
    <property type="project" value="TreeGrafter"/>
</dbReference>
<proteinExistence type="inferred from homology"/>
<dbReference type="InterPro" id="IPR026645">
    <property type="entry name" value="Dermatopontin"/>
</dbReference>
<evidence type="ECO:0000313" key="5">
    <source>
        <dbReference type="EMBL" id="KAK3763735.1"/>
    </source>
</evidence>
<name>A0AAE0Z6V4_9GAST</name>
<comment type="similarity">
    <text evidence="2">Belongs to the dermatopontin family.</text>
</comment>
<dbReference type="PANTHER" id="PTHR15040:SF1">
    <property type="entry name" value="DERMATOPONTIN-LIKE ISOFORM X1"/>
    <property type="match status" value="1"/>
</dbReference>
<keyword evidence="3" id="KW-0964">Secreted</keyword>
<keyword evidence="6" id="KW-1185">Reference proteome</keyword>
<keyword evidence="4" id="KW-1015">Disulfide bond</keyword>
<comment type="caution">
    <text evidence="5">The sequence shown here is derived from an EMBL/GenBank/DDBJ whole genome shotgun (WGS) entry which is preliminary data.</text>
</comment>
<dbReference type="PANTHER" id="PTHR15040">
    <property type="entry name" value="DERMATOPONTIN-RELATED"/>
    <property type="match status" value="1"/>
</dbReference>
<accession>A0AAE0Z6V4</accession>
<protein>
    <recommendedName>
        <fullName evidence="7">Dermatopontin</fullName>
    </recommendedName>
</protein>
<gene>
    <name evidence="5" type="ORF">RRG08_020534</name>
</gene>
<evidence type="ECO:0000256" key="4">
    <source>
        <dbReference type="ARBA" id="ARBA00023157"/>
    </source>
</evidence>
<dbReference type="AlphaFoldDB" id="A0AAE0Z6V4"/>
<dbReference type="Pfam" id="PF14704">
    <property type="entry name" value="DERM"/>
    <property type="match status" value="1"/>
</dbReference>
<dbReference type="Proteomes" id="UP001283361">
    <property type="component" value="Unassembled WGS sequence"/>
</dbReference>
<reference evidence="5" key="1">
    <citation type="journal article" date="2023" name="G3 (Bethesda)">
        <title>A reference genome for the long-term kleptoplast-retaining sea slug Elysia crispata morphotype clarki.</title>
        <authorList>
            <person name="Eastman K.E."/>
            <person name="Pendleton A.L."/>
            <person name="Shaikh M.A."/>
            <person name="Suttiyut T."/>
            <person name="Ogas R."/>
            <person name="Tomko P."/>
            <person name="Gavelis G."/>
            <person name="Widhalm J.R."/>
            <person name="Wisecaver J.H."/>
        </authorList>
    </citation>
    <scope>NUCLEOTIDE SEQUENCE</scope>
    <source>
        <strain evidence="5">ECLA1</strain>
    </source>
</reference>
<evidence type="ECO:0000256" key="3">
    <source>
        <dbReference type="ARBA" id="ARBA00022525"/>
    </source>
</evidence>
<organism evidence="5 6">
    <name type="scientific">Elysia crispata</name>
    <name type="common">lettuce slug</name>
    <dbReference type="NCBI Taxonomy" id="231223"/>
    <lineage>
        <taxon>Eukaryota</taxon>
        <taxon>Metazoa</taxon>
        <taxon>Spiralia</taxon>
        <taxon>Lophotrochozoa</taxon>
        <taxon>Mollusca</taxon>
        <taxon>Gastropoda</taxon>
        <taxon>Heterobranchia</taxon>
        <taxon>Euthyneura</taxon>
        <taxon>Panpulmonata</taxon>
        <taxon>Sacoglossa</taxon>
        <taxon>Placobranchoidea</taxon>
        <taxon>Plakobranchidae</taxon>
        <taxon>Elysia</taxon>
    </lineage>
</organism>
<dbReference type="GO" id="GO:0030199">
    <property type="term" value="P:collagen fibril organization"/>
    <property type="evidence" value="ECO:0007669"/>
    <property type="project" value="TreeGrafter"/>
</dbReference>
<evidence type="ECO:0008006" key="7">
    <source>
        <dbReference type="Google" id="ProtNLM"/>
    </source>
</evidence>
<sequence length="159" mass="18924">MACADDFNTDYDETFTFECPARQMLSSIFSTHSNYYEDRRFKFGCTSAPNDALSTTCRWSNWVNQFERSIDYICPPEWALTGVYSYHSRINEDRRMNFKCCQINAYKLADCEMTPYLNDFDDDMNYRVPQGQVLVGWFSFHDDFTEDRRHKMMACSLRQ</sequence>
<dbReference type="EMBL" id="JAWDGP010004504">
    <property type="protein sequence ID" value="KAK3763735.1"/>
    <property type="molecule type" value="Genomic_DNA"/>
</dbReference>
<dbReference type="GO" id="GO:0031012">
    <property type="term" value="C:extracellular matrix"/>
    <property type="evidence" value="ECO:0007669"/>
    <property type="project" value="TreeGrafter"/>
</dbReference>